<organism evidence="1 2">
    <name type="scientific">Nostoc commune NIES-4072</name>
    <dbReference type="NCBI Taxonomy" id="2005467"/>
    <lineage>
        <taxon>Bacteria</taxon>
        <taxon>Bacillati</taxon>
        <taxon>Cyanobacteriota</taxon>
        <taxon>Cyanophyceae</taxon>
        <taxon>Nostocales</taxon>
        <taxon>Nostocaceae</taxon>
        <taxon>Nostoc</taxon>
    </lineage>
</organism>
<dbReference type="Proteomes" id="UP000245124">
    <property type="component" value="Unassembled WGS sequence"/>
</dbReference>
<gene>
    <name evidence="1" type="ORF">NIES4072_44490</name>
</gene>
<protein>
    <submittedName>
        <fullName evidence="1">Uncharacterized protein</fullName>
    </submittedName>
</protein>
<name>A0A2R5FPS7_NOSCO</name>
<dbReference type="RefSeq" id="WP_109010785.1">
    <property type="nucleotide sequence ID" value="NZ_BDUD01000001.1"/>
</dbReference>
<comment type="caution">
    <text evidence="1">The sequence shown here is derived from an EMBL/GenBank/DDBJ whole genome shotgun (WGS) entry which is preliminary data.</text>
</comment>
<evidence type="ECO:0000313" key="1">
    <source>
        <dbReference type="EMBL" id="GBG20767.1"/>
    </source>
</evidence>
<sequence length="106" mass="12301">MKPLLKNPDWRKPPLRFLLNSDFSVCQPLPFSFNAQFATVLCKVVPNTDASSCIYIGDSYTDDFYRTKGVEMKCILIDSEQRYLELGEQRVEDLFKIEDKLLINLC</sequence>
<keyword evidence="2" id="KW-1185">Reference proteome</keyword>
<reference evidence="1 2" key="1">
    <citation type="submission" date="2017-06" db="EMBL/GenBank/DDBJ databases">
        <title>Genome sequencing of cyanobaciteial culture collection at National Institute for Environmental Studies (NIES).</title>
        <authorList>
            <person name="Hirose Y."/>
            <person name="Shimura Y."/>
            <person name="Fujisawa T."/>
            <person name="Nakamura Y."/>
            <person name="Kawachi M."/>
        </authorList>
    </citation>
    <scope>NUCLEOTIDE SEQUENCE [LARGE SCALE GENOMIC DNA]</scope>
    <source>
        <strain evidence="1 2">NIES-4072</strain>
    </source>
</reference>
<dbReference type="AlphaFoldDB" id="A0A2R5FPS7"/>
<proteinExistence type="predicted"/>
<dbReference type="EMBL" id="BDUD01000001">
    <property type="protein sequence ID" value="GBG20767.1"/>
    <property type="molecule type" value="Genomic_DNA"/>
</dbReference>
<evidence type="ECO:0000313" key="2">
    <source>
        <dbReference type="Proteomes" id="UP000245124"/>
    </source>
</evidence>
<accession>A0A2R5FPS7</accession>